<dbReference type="AlphaFoldDB" id="A0A0G0T3I5"/>
<protein>
    <submittedName>
        <fullName evidence="1">Uncharacterized protein</fullName>
    </submittedName>
</protein>
<comment type="caution">
    <text evidence="1">The sequence shown here is derived from an EMBL/GenBank/DDBJ whole genome shotgun (WGS) entry which is preliminary data.</text>
</comment>
<reference evidence="1 2" key="1">
    <citation type="journal article" date="2015" name="Nature">
        <title>rRNA introns, odd ribosomes, and small enigmatic genomes across a large radiation of phyla.</title>
        <authorList>
            <person name="Brown C.T."/>
            <person name="Hug L.A."/>
            <person name="Thomas B.C."/>
            <person name="Sharon I."/>
            <person name="Castelle C.J."/>
            <person name="Singh A."/>
            <person name="Wilkins M.J."/>
            <person name="Williams K.H."/>
            <person name="Banfield J.F."/>
        </authorList>
    </citation>
    <scope>NUCLEOTIDE SEQUENCE [LARGE SCALE GENOMIC DNA]</scope>
</reference>
<evidence type="ECO:0000313" key="1">
    <source>
        <dbReference type="EMBL" id="KKR71598.1"/>
    </source>
</evidence>
<accession>A0A0G0T3I5</accession>
<dbReference type="EMBL" id="LBZO01000058">
    <property type="protein sequence ID" value="KKR71598.1"/>
    <property type="molecule type" value="Genomic_DNA"/>
</dbReference>
<gene>
    <name evidence="1" type="ORF">UU16_C0058G0005</name>
</gene>
<dbReference type="Proteomes" id="UP000034013">
    <property type="component" value="Unassembled WGS sequence"/>
</dbReference>
<proteinExistence type="predicted"/>
<evidence type="ECO:0000313" key="2">
    <source>
        <dbReference type="Proteomes" id="UP000034013"/>
    </source>
</evidence>
<sequence>MTKKIITVLVIGILIRFFLAFSTYHSDVQPFYFAGEVIAKGNVLNFYDYLRNLPSSDLTS</sequence>
<name>A0A0G0T3I5_9BACT</name>
<organism evidence="1 2">
    <name type="scientific">Candidatus Woesebacteria bacterium GW2011_GWA2_40_7</name>
    <dbReference type="NCBI Taxonomy" id="1618562"/>
    <lineage>
        <taxon>Bacteria</taxon>
        <taxon>Candidatus Woeseibacteriota</taxon>
    </lineage>
</organism>